<feature type="region of interest" description="Disordered" evidence="1">
    <location>
        <begin position="1"/>
        <end position="20"/>
    </location>
</feature>
<sequence length="380" mass="40407">MRYGPPTQPGRTGRADTGEGHELRAKRVLAALAVAALASTLVAAPAHAGGQGEPLLGDVNGDGRTDRATLVELPSQECGVDVELGQAGGGFGSATRYTWPNPAEVNYCPDMGVILDLGGDGTSELLLAYFWGRPPGVDTDLIVLEDFTPAGGFDAIFQPSFIGLENFNTDNLVDVYEWTDQGSGLLTWLNTPSGQLVPGPVHQQALDFGFEFADFDRNGAADLVIGYTGAYPQTPDTAAVVILDDGERVTLRDDGSYYDVDALDANGDGKLDVRLDNLDTGEVVHFIGNGRGAFTEAPKAVDDTVQVRHLEQKTISVLVNDAATTAATLQIVTPPTYGTIVRTTSKGFVYRNTTKHHDSFVYRLTVDGKTDTATATLRVV</sequence>
<evidence type="ECO:0000256" key="2">
    <source>
        <dbReference type="SAM" id="SignalP"/>
    </source>
</evidence>
<dbReference type="EMBL" id="BONC01000028">
    <property type="protein sequence ID" value="GIF57944.1"/>
    <property type="molecule type" value="Genomic_DNA"/>
</dbReference>
<name>A0ABQ4C5B6_9ACTN</name>
<organism evidence="3 4">
    <name type="scientific">Asanoa iriomotensis</name>
    <dbReference type="NCBI Taxonomy" id="234613"/>
    <lineage>
        <taxon>Bacteria</taxon>
        <taxon>Bacillati</taxon>
        <taxon>Actinomycetota</taxon>
        <taxon>Actinomycetes</taxon>
        <taxon>Micromonosporales</taxon>
        <taxon>Micromonosporaceae</taxon>
        <taxon>Asanoa</taxon>
    </lineage>
</organism>
<proteinExistence type="predicted"/>
<dbReference type="Pfam" id="PF17963">
    <property type="entry name" value="Big_9"/>
    <property type="match status" value="1"/>
</dbReference>
<gene>
    <name evidence="3" type="ORF">Air01nite_40390</name>
</gene>
<reference evidence="3 4" key="1">
    <citation type="submission" date="2021-01" db="EMBL/GenBank/DDBJ databases">
        <title>Whole genome shotgun sequence of Asanoa iriomotensis NBRC 100142.</title>
        <authorList>
            <person name="Komaki H."/>
            <person name="Tamura T."/>
        </authorList>
    </citation>
    <scope>NUCLEOTIDE SEQUENCE [LARGE SCALE GENOMIC DNA]</scope>
    <source>
        <strain evidence="3 4">NBRC 100142</strain>
    </source>
</reference>
<keyword evidence="2" id="KW-0732">Signal</keyword>
<evidence type="ECO:0000256" key="1">
    <source>
        <dbReference type="SAM" id="MobiDB-lite"/>
    </source>
</evidence>
<protein>
    <recommendedName>
        <fullName evidence="5">VCBS repeat-containing protein</fullName>
    </recommendedName>
</protein>
<feature type="chain" id="PRO_5045322655" description="VCBS repeat-containing protein" evidence="2">
    <location>
        <begin position="49"/>
        <end position="380"/>
    </location>
</feature>
<dbReference type="SUPFAM" id="SSF69318">
    <property type="entry name" value="Integrin alpha N-terminal domain"/>
    <property type="match status" value="1"/>
</dbReference>
<dbReference type="Proteomes" id="UP000624325">
    <property type="component" value="Unassembled WGS sequence"/>
</dbReference>
<keyword evidence="4" id="KW-1185">Reference proteome</keyword>
<accession>A0ABQ4C5B6</accession>
<feature type="signal peptide" evidence="2">
    <location>
        <begin position="1"/>
        <end position="48"/>
    </location>
</feature>
<evidence type="ECO:0008006" key="5">
    <source>
        <dbReference type="Google" id="ProtNLM"/>
    </source>
</evidence>
<evidence type="ECO:0000313" key="4">
    <source>
        <dbReference type="Proteomes" id="UP000624325"/>
    </source>
</evidence>
<evidence type="ECO:0000313" key="3">
    <source>
        <dbReference type="EMBL" id="GIF57944.1"/>
    </source>
</evidence>
<comment type="caution">
    <text evidence="3">The sequence shown here is derived from an EMBL/GenBank/DDBJ whole genome shotgun (WGS) entry which is preliminary data.</text>
</comment>
<dbReference type="InterPro" id="IPR028994">
    <property type="entry name" value="Integrin_alpha_N"/>
</dbReference>